<dbReference type="EC" id="2.7.1.67" evidence="5"/>
<dbReference type="InterPro" id="IPR039756">
    <property type="entry name" value="Lsb6/PI4K2"/>
</dbReference>
<feature type="compositionally biased region" description="Polar residues" evidence="6">
    <location>
        <begin position="1"/>
        <end position="10"/>
    </location>
</feature>
<reference evidence="7 8" key="1">
    <citation type="submission" date="2022-12" db="EMBL/GenBank/DDBJ databases">
        <title>Chromosome-level genome of Tegillarca granosa.</title>
        <authorList>
            <person name="Kim J."/>
        </authorList>
    </citation>
    <scope>NUCLEOTIDE SEQUENCE [LARGE SCALE GENOMIC DNA]</scope>
    <source>
        <strain evidence="7">Teg-2019</strain>
        <tissue evidence="7">Adductor muscle</tissue>
    </source>
</reference>
<dbReference type="Proteomes" id="UP001217089">
    <property type="component" value="Unassembled WGS sequence"/>
</dbReference>
<keyword evidence="1 5" id="KW-0808">Transferase</keyword>
<feature type="region of interest" description="Disordered" evidence="6">
    <location>
        <begin position="1"/>
        <end position="53"/>
    </location>
</feature>
<comment type="caution">
    <text evidence="7">The sequence shown here is derived from an EMBL/GenBank/DDBJ whole genome shotgun (WGS) entry which is preliminary data.</text>
</comment>
<keyword evidence="4 5" id="KW-0067">ATP-binding</keyword>
<keyword evidence="3 5" id="KW-0418">Kinase</keyword>
<comment type="catalytic activity">
    <reaction evidence="5">
        <text>a 1,2-diacyl-sn-glycero-3-phospho-(1D-myo-inositol) + ATP = a 1,2-diacyl-sn-glycero-3-phospho-(1D-myo-inositol 4-phosphate) + ADP + H(+)</text>
        <dbReference type="Rhea" id="RHEA:19877"/>
        <dbReference type="ChEBI" id="CHEBI:15378"/>
        <dbReference type="ChEBI" id="CHEBI:30616"/>
        <dbReference type="ChEBI" id="CHEBI:57880"/>
        <dbReference type="ChEBI" id="CHEBI:58178"/>
        <dbReference type="ChEBI" id="CHEBI:456216"/>
        <dbReference type="EC" id="2.7.1.67"/>
    </reaction>
</comment>
<protein>
    <recommendedName>
        <fullName evidence="5">Phosphatidylinositol 4-kinase type 2</fullName>
        <ecNumber evidence="5">2.7.1.67</ecNumber>
    </recommendedName>
</protein>
<evidence type="ECO:0000313" key="7">
    <source>
        <dbReference type="EMBL" id="KAJ8317663.1"/>
    </source>
</evidence>
<dbReference type="PANTHER" id="PTHR12865">
    <property type="entry name" value="PHOSPHATIDYLINOSITOL 4-KINASE TYPE-II"/>
    <property type="match status" value="1"/>
</dbReference>
<dbReference type="EMBL" id="JARBDR010000246">
    <property type="protein sequence ID" value="KAJ8317663.1"/>
    <property type="molecule type" value="Genomic_DNA"/>
</dbReference>
<feature type="compositionally biased region" description="Basic and acidic residues" evidence="6">
    <location>
        <begin position="41"/>
        <end position="53"/>
    </location>
</feature>
<gene>
    <name evidence="7" type="ORF">KUTeg_005567</name>
</gene>
<comment type="subcellular location">
    <subcellularLocation>
        <location evidence="5">Membrane</location>
        <topology evidence="5">Peripheral membrane protein</topology>
    </subcellularLocation>
</comment>
<keyword evidence="2 5" id="KW-0547">Nucleotide-binding</keyword>
<dbReference type="PANTHER" id="PTHR12865:SF1">
    <property type="entry name" value="PHOSPHATIDYLINOSITOL 4-KINASE TYPE 2"/>
    <property type="match status" value="1"/>
</dbReference>
<evidence type="ECO:0000256" key="5">
    <source>
        <dbReference type="RuleBase" id="RU367084"/>
    </source>
</evidence>
<evidence type="ECO:0000256" key="4">
    <source>
        <dbReference type="ARBA" id="ARBA00022840"/>
    </source>
</evidence>
<comment type="similarity">
    <text evidence="5">Belongs to the PI3/PI4-kinase family. Type II PI4K subfamily.</text>
</comment>
<evidence type="ECO:0000313" key="8">
    <source>
        <dbReference type="Proteomes" id="UP001217089"/>
    </source>
</evidence>
<evidence type="ECO:0000256" key="6">
    <source>
        <dbReference type="SAM" id="MobiDB-lite"/>
    </source>
</evidence>
<accession>A0ABQ9FK22</accession>
<evidence type="ECO:0000256" key="3">
    <source>
        <dbReference type="ARBA" id="ARBA00022777"/>
    </source>
</evidence>
<evidence type="ECO:0000256" key="2">
    <source>
        <dbReference type="ARBA" id="ARBA00022741"/>
    </source>
</evidence>
<sequence>MMNSQDTDTVMSYVPPPDVTFAPNANRVHHDHPRSPTRTGRGTEEHSPLLAPRVEHEYGIFENNFPDDPKYQEIIRNAESAIEDGILPERIYQGSSGSYFVRDLDVCS</sequence>
<keyword evidence="5" id="KW-0472">Membrane</keyword>
<keyword evidence="8" id="KW-1185">Reference proteome</keyword>
<organism evidence="7 8">
    <name type="scientific">Tegillarca granosa</name>
    <name type="common">Malaysian cockle</name>
    <name type="synonym">Anadara granosa</name>
    <dbReference type="NCBI Taxonomy" id="220873"/>
    <lineage>
        <taxon>Eukaryota</taxon>
        <taxon>Metazoa</taxon>
        <taxon>Spiralia</taxon>
        <taxon>Lophotrochozoa</taxon>
        <taxon>Mollusca</taxon>
        <taxon>Bivalvia</taxon>
        <taxon>Autobranchia</taxon>
        <taxon>Pteriomorphia</taxon>
        <taxon>Arcoida</taxon>
        <taxon>Arcoidea</taxon>
        <taxon>Arcidae</taxon>
        <taxon>Tegillarca</taxon>
    </lineage>
</organism>
<evidence type="ECO:0000256" key="1">
    <source>
        <dbReference type="ARBA" id="ARBA00022679"/>
    </source>
</evidence>
<proteinExistence type="inferred from homology"/>
<name>A0ABQ9FK22_TEGGR</name>